<dbReference type="RefSeq" id="XP_032455541.1">
    <property type="nucleotide sequence ID" value="XM_032599650.1"/>
</dbReference>
<sequence>MKDDPQFMVTLDPINQRLEVSLQNEKGSLNALSFPATQIFDKNWHKLQFGVLKHQIILYIDCNRINILDTQPRGRIDIDGRICISKYAESDLTVPIDLQWMVLYCDPSRPERESCEEIQVSHTFNFMYNKDILLRSRSREVYFSPGFQNTFGILLARGVN</sequence>
<accession>A0A7M7QWB5</accession>
<reference evidence="1" key="1">
    <citation type="submission" date="2021-01" db="UniProtKB">
        <authorList>
            <consortium name="EnsemblMetazoa"/>
        </authorList>
    </citation>
    <scope>IDENTIFICATION</scope>
</reference>
<dbReference type="SMR" id="A0A7M7QWB5"/>
<keyword evidence="2" id="KW-1185">Reference proteome</keyword>
<dbReference type="Proteomes" id="UP000002358">
    <property type="component" value="Chromosome 4"/>
</dbReference>
<organism evidence="1 2">
    <name type="scientific">Nasonia vitripennis</name>
    <name type="common">Parasitic wasp</name>
    <dbReference type="NCBI Taxonomy" id="7425"/>
    <lineage>
        <taxon>Eukaryota</taxon>
        <taxon>Metazoa</taxon>
        <taxon>Ecdysozoa</taxon>
        <taxon>Arthropoda</taxon>
        <taxon>Hexapoda</taxon>
        <taxon>Insecta</taxon>
        <taxon>Pterygota</taxon>
        <taxon>Neoptera</taxon>
        <taxon>Endopterygota</taxon>
        <taxon>Hymenoptera</taxon>
        <taxon>Apocrita</taxon>
        <taxon>Proctotrupomorpha</taxon>
        <taxon>Chalcidoidea</taxon>
        <taxon>Pteromalidae</taxon>
        <taxon>Pteromalinae</taxon>
        <taxon>Nasonia</taxon>
    </lineage>
</organism>
<dbReference type="InParanoid" id="A0A7M7QWB5"/>
<dbReference type="AlphaFoldDB" id="A0A7M7QWB5"/>
<dbReference type="KEGG" id="nvi:116738580"/>
<dbReference type="GeneID" id="116738580"/>
<evidence type="ECO:0000313" key="2">
    <source>
        <dbReference type="Proteomes" id="UP000002358"/>
    </source>
</evidence>
<protein>
    <recommendedName>
        <fullName evidence="3">Laminin G domain-containing protein</fullName>
    </recommendedName>
</protein>
<dbReference type="SUPFAM" id="SSF49899">
    <property type="entry name" value="Concanavalin A-like lectins/glucanases"/>
    <property type="match status" value="1"/>
</dbReference>
<dbReference type="InterPro" id="IPR013320">
    <property type="entry name" value="ConA-like_dom_sf"/>
</dbReference>
<dbReference type="OrthoDB" id="5983381at2759"/>
<dbReference type="EnsemblMetazoa" id="XM_032599650">
    <property type="protein sequence ID" value="XP_032455541"/>
    <property type="gene ID" value="LOC116738580"/>
</dbReference>
<name>A0A7M7QWB5_NASVI</name>
<proteinExistence type="predicted"/>
<evidence type="ECO:0000313" key="1">
    <source>
        <dbReference type="EnsemblMetazoa" id="XP_032455541"/>
    </source>
</evidence>
<evidence type="ECO:0008006" key="3">
    <source>
        <dbReference type="Google" id="ProtNLM"/>
    </source>
</evidence>
<dbReference type="Gene3D" id="2.60.120.200">
    <property type="match status" value="1"/>
</dbReference>